<gene>
    <name evidence="2" type="ORF">BN946_scf184983.g27</name>
</gene>
<dbReference type="OrthoDB" id="10575214at2759"/>
<protein>
    <submittedName>
        <fullName evidence="2">Uncharacterized protein</fullName>
    </submittedName>
</protein>
<dbReference type="HOGENOM" id="CLU_963595_0_0_1"/>
<comment type="caution">
    <text evidence="2">The sequence shown here is derived from an EMBL/GenBank/DDBJ whole genome shotgun (WGS) entry which is preliminary data.</text>
</comment>
<feature type="compositionally biased region" description="Polar residues" evidence="1">
    <location>
        <begin position="210"/>
        <end position="219"/>
    </location>
</feature>
<organism evidence="2 3">
    <name type="scientific">Pycnoporus cinnabarinus</name>
    <name type="common">Cinnabar-red polypore</name>
    <name type="synonym">Trametes cinnabarina</name>
    <dbReference type="NCBI Taxonomy" id="5643"/>
    <lineage>
        <taxon>Eukaryota</taxon>
        <taxon>Fungi</taxon>
        <taxon>Dikarya</taxon>
        <taxon>Basidiomycota</taxon>
        <taxon>Agaricomycotina</taxon>
        <taxon>Agaricomycetes</taxon>
        <taxon>Polyporales</taxon>
        <taxon>Polyporaceae</taxon>
        <taxon>Trametes</taxon>
    </lineage>
</organism>
<keyword evidence="3" id="KW-1185">Reference proteome</keyword>
<evidence type="ECO:0000313" key="3">
    <source>
        <dbReference type="Proteomes" id="UP000029665"/>
    </source>
</evidence>
<dbReference type="EMBL" id="CCBP010000114">
    <property type="protein sequence ID" value="CDO72544.1"/>
    <property type="molecule type" value="Genomic_DNA"/>
</dbReference>
<feature type="region of interest" description="Disordered" evidence="1">
    <location>
        <begin position="194"/>
        <end position="238"/>
    </location>
</feature>
<reference evidence="2" key="1">
    <citation type="submission" date="2014-01" db="EMBL/GenBank/DDBJ databases">
        <title>The genome of the white-rot fungus Pycnoporus cinnabarinus: a basidiomycete model with a versatile arsenal for lignocellulosic biomass breakdown.</title>
        <authorList>
            <person name="Levasseur A."/>
            <person name="Lomascolo A."/>
            <person name="Ruiz-Duenas F.J."/>
            <person name="Uzan E."/>
            <person name="Piumi F."/>
            <person name="Kues U."/>
            <person name="Ram A.F.J."/>
            <person name="Murat C."/>
            <person name="Haon M."/>
            <person name="Benoit I."/>
            <person name="Arfi Y."/>
            <person name="Chevret D."/>
            <person name="Drula E."/>
            <person name="Kwon M.J."/>
            <person name="Gouret P."/>
            <person name="Lesage-Meessen L."/>
            <person name="Lombard V."/>
            <person name="Mariette J."/>
            <person name="Noirot C."/>
            <person name="Park J."/>
            <person name="Patyshakuliyeva A."/>
            <person name="Wieneger R.A.B."/>
            <person name="Wosten H.A.B."/>
            <person name="Martin F."/>
            <person name="Coutinho P.M."/>
            <person name="de Vries R."/>
            <person name="Martinez A.T."/>
            <person name="Klopp C."/>
            <person name="Pontarotti P."/>
            <person name="Henrissat B."/>
            <person name="Record E."/>
        </authorList>
    </citation>
    <scope>NUCLEOTIDE SEQUENCE [LARGE SCALE GENOMIC DNA]</scope>
    <source>
        <strain evidence="2">BRFM137</strain>
    </source>
</reference>
<evidence type="ECO:0000256" key="1">
    <source>
        <dbReference type="SAM" id="MobiDB-lite"/>
    </source>
</evidence>
<dbReference type="Proteomes" id="UP000029665">
    <property type="component" value="Unassembled WGS sequence"/>
</dbReference>
<sequence length="289" mass="31366">MSSTIHPDALLHALNLAKNPRSFHSSEQDRAVSGLLDLSIICAKLATQYASNSSPPIDVIINNDHRKISEAYSKVLAALHDYADPYSATSVTPTWQEPASSAESGRPQVTLSSEAMTDLISSLVPQLHSPVHDSVVSAASKSLIGPLSKTFYPRVVAQIRAQLLEELKTPLLDYLTPVLERRVVDYVLGDDLKDDCRSTTDKRRGRPTSAHASTSSVPVSMNFDAATPSISGPPTKRARRIAPQDLSDPQILPEGHPPVDPFLAMPSMFSVKGINKSVTRTPMKHCDKI</sequence>
<dbReference type="AlphaFoldDB" id="A0A060SJY5"/>
<name>A0A060SJY5_PYCCI</name>
<proteinExistence type="predicted"/>
<accession>A0A060SJY5</accession>
<evidence type="ECO:0000313" key="2">
    <source>
        <dbReference type="EMBL" id="CDO72544.1"/>
    </source>
</evidence>